<comment type="caution">
    <text evidence="3">The sequence shown here is derived from an EMBL/GenBank/DDBJ whole genome shotgun (WGS) entry which is preliminary data.</text>
</comment>
<dbReference type="RefSeq" id="WP_078347688.1">
    <property type="nucleotide sequence ID" value="NZ_MBTF01000007.1"/>
</dbReference>
<protein>
    <recommendedName>
        <fullName evidence="2">HTH cro/C1-type domain-containing protein</fullName>
    </recommendedName>
</protein>
<name>A0A1S9PHI3_9SPHI</name>
<feature type="domain" description="HTH cro/C1-type" evidence="2">
    <location>
        <begin position="16"/>
        <end position="70"/>
    </location>
</feature>
<dbReference type="PANTHER" id="PTHR46558">
    <property type="entry name" value="TRACRIPTIONAL REGULATORY PROTEIN-RELATED-RELATED"/>
    <property type="match status" value="1"/>
</dbReference>
<dbReference type="PROSITE" id="PS50943">
    <property type="entry name" value="HTH_CROC1"/>
    <property type="match status" value="1"/>
</dbReference>
<dbReference type="CDD" id="cd00093">
    <property type="entry name" value="HTH_XRE"/>
    <property type="match status" value="1"/>
</dbReference>
<organism evidence="3 4">
    <name type="scientific">Mucilaginibacter pedocola</name>
    <dbReference type="NCBI Taxonomy" id="1792845"/>
    <lineage>
        <taxon>Bacteria</taxon>
        <taxon>Pseudomonadati</taxon>
        <taxon>Bacteroidota</taxon>
        <taxon>Sphingobacteriia</taxon>
        <taxon>Sphingobacteriales</taxon>
        <taxon>Sphingobacteriaceae</taxon>
        <taxon>Mucilaginibacter</taxon>
    </lineage>
</organism>
<evidence type="ECO:0000256" key="1">
    <source>
        <dbReference type="ARBA" id="ARBA00023125"/>
    </source>
</evidence>
<dbReference type="InterPro" id="IPR010982">
    <property type="entry name" value="Lambda_DNA-bd_dom_sf"/>
</dbReference>
<dbReference type="Proteomes" id="UP000189739">
    <property type="component" value="Unassembled WGS sequence"/>
</dbReference>
<dbReference type="Gene3D" id="1.10.260.40">
    <property type="entry name" value="lambda repressor-like DNA-binding domains"/>
    <property type="match status" value="1"/>
</dbReference>
<keyword evidence="1" id="KW-0238">DNA-binding</keyword>
<sequence>MANHNSATVRHVGKRIRDTRKGKGLNLHDVARLMGISVPAVSKLETGTTDINLSRLQQIADILEIDICFLLAGTENAKLVNQRIQTEAAEKRLALYDEEIVLLQRKVITLYEELLMK</sequence>
<keyword evidence="4" id="KW-1185">Reference proteome</keyword>
<dbReference type="OrthoDB" id="795038at2"/>
<dbReference type="Pfam" id="PF01381">
    <property type="entry name" value="HTH_3"/>
    <property type="match status" value="1"/>
</dbReference>
<dbReference type="InterPro" id="IPR001387">
    <property type="entry name" value="Cro/C1-type_HTH"/>
</dbReference>
<gene>
    <name evidence="3" type="ORF">BC343_25650</name>
</gene>
<dbReference type="PANTHER" id="PTHR46558:SF11">
    <property type="entry name" value="HTH-TYPE TRANSCRIPTIONAL REGULATOR XRE"/>
    <property type="match status" value="1"/>
</dbReference>
<dbReference type="GO" id="GO:0003677">
    <property type="term" value="F:DNA binding"/>
    <property type="evidence" value="ECO:0007669"/>
    <property type="project" value="UniProtKB-KW"/>
</dbReference>
<accession>A0A1S9PHI3</accession>
<evidence type="ECO:0000313" key="3">
    <source>
        <dbReference type="EMBL" id="OOQ60403.1"/>
    </source>
</evidence>
<proteinExistence type="predicted"/>
<dbReference type="STRING" id="1792845.BC343_25650"/>
<dbReference type="EMBL" id="MBTF01000007">
    <property type="protein sequence ID" value="OOQ60403.1"/>
    <property type="molecule type" value="Genomic_DNA"/>
</dbReference>
<dbReference type="SUPFAM" id="SSF47413">
    <property type="entry name" value="lambda repressor-like DNA-binding domains"/>
    <property type="match status" value="1"/>
</dbReference>
<dbReference type="AlphaFoldDB" id="A0A1S9PHI3"/>
<dbReference type="SMART" id="SM00530">
    <property type="entry name" value="HTH_XRE"/>
    <property type="match status" value="1"/>
</dbReference>
<evidence type="ECO:0000313" key="4">
    <source>
        <dbReference type="Proteomes" id="UP000189739"/>
    </source>
</evidence>
<evidence type="ECO:0000259" key="2">
    <source>
        <dbReference type="PROSITE" id="PS50943"/>
    </source>
</evidence>
<reference evidence="3 4" key="1">
    <citation type="submission" date="2016-07" db="EMBL/GenBank/DDBJ databases">
        <title>Genomic analysis of zinc-resistant bacterium Mucilaginibacter pedocola TBZ30.</title>
        <authorList>
            <person name="Huang J."/>
            <person name="Tang J."/>
        </authorList>
    </citation>
    <scope>NUCLEOTIDE SEQUENCE [LARGE SCALE GENOMIC DNA]</scope>
    <source>
        <strain evidence="3 4">TBZ30</strain>
    </source>
</reference>